<gene>
    <name evidence="1" type="ORF">PXEA_LOCUS4248</name>
</gene>
<keyword evidence="2" id="KW-1185">Reference proteome</keyword>
<organism evidence="1 2">
    <name type="scientific">Protopolystoma xenopodis</name>
    <dbReference type="NCBI Taxonomy" id="117903"/>
    <lineage>
        <taxon>Eukaryota</taxon>
        <taxon>Metazoa</taxon>
        <taxon>Spiralia</taxon>
        <taxon>Lophotrochozoa</taxon>
        <taxon>Platyhelminthes</taxon>
        <taxon>Monogenea</taxon>
        <taxon>Polyopisthocotylea</taxon>
        <taxon>Polystomatidea</taxon>
        <taxon>Polystomatidae</taxon>
        <taxon>Protopolystoma</taxon>
    </lineage>
</organism>
<protein>
    <submittedName>
        <fullName evidence="1">Uncharacterized protein</fullName>
    </submittedName>
</protein>
<proteinExistence type="predicted"/>
<dbReference type="EMBL" id="CAAALY010010010">
    <property type="protein sequence ID" value="VEL10808.1"/>
    <property type="molecule type" value="Genomic_DNA"/>
</dbReference>
<reference evidence="1" key="1">
    <citation type="submission" date="2018-11" db="EMBL/GenBank/DDBJ databases">
        <authorList>
            <consortium name="Pathogen Informatics"/>
        </authorList>
    </citation>
    <scope>NUCLEOTIDE SEQUENCE</scope>
</reference>
<accession>A0A448WFX7</accession>
<name>A0A448WFX7_9PLAT</name>
<comment type="caution">
    <text evidence="1">The sequence shown here is derived from an EMBL/GenBank/DDBJ whole genome shotgun (WGS) entry which is preliminary data.</text>
</comment>
<evidence type="ECO:0000313" key="2">
    <source>
        <dbReference type="Proteomes" id="UP000784294"/>
    </source>
</evidence>
<dbReference type="Proteomes" id="UP000784294">
    <property type="component" value="Unassembled WGS sequence"/>
</dbReference>
<dbReference type="AlphaFoldDB" id="A0A448WFX7"/>
<evidence type="ECO:0000313" key="1">
    <source>
        <dbReference type="EMBL" id="VEL10808.1"/>
    </source>
</evidence>
<sequence>MRLNGHRFFIVAIHEKFHPRPTYDAEHPQSPHQLLAFRNTVSIILPPCLLLFPFSPPFPNPHLHPLFVPSSSTASPVGINALSRSHRAALPVFPSFSVARFRFSFYSHFSLSLLFFTFSLFQINIAMVDFLPYFILIFNKSLFCQYRRRNRILFRNNDPHSFLCFSRNTSIYYLLSPINHFLSPHF</sequence>